<dbReference type="Proteomes" id="UP000197446">
    <property type="component" value="Unassembled WGS sequence"/>
</dbReference>
<protein>
    <submittedName>
        <fullName evidence="3">Serine hydrolase</fullName>
    </submittedName>
</protein>
<dbReference type="SUPFAM" id="SSF56601">
    <property type="entry name" value="beta-lactamase/transpeptidase-like"/>
    <property type="match status" value="1"/>
</dbReference>
<evidence type="ECO:0000313" key="4">
    <source>
        <dbReference type="Proteomes" id="UP000197446"/>
    </source>
</evidence>
<keyword evidence="1" id="KW-0732">Signal</keyword>
<accession>A0A254N053</accession>
<dbReference type="InterPro" id="IPR050491">
    <property type="entry name" value="AmpC-like"/>
</dbReference>
<evidence type="ECO:0000313" key="3">
    <source>
        <dbReference type="EMBL" id="OWR01726.1"/>
    </source>
</evidence>
<dbReference type="Gene3D" id="3.40.710.10">
    <property type="entry name" value="DD-peptidase/beta-lactamase superfamily"/>
    <property type="match status" value="1"/>
</dbReference>
<keyword evidence="4" id="KW-1185">Reference proteome</keyword>
<feature type="chain" id="PRO_5013213744" evidence="1">
    <location>
        <begin position="27"/>
        <end position="654"/>
    </location>
</feature>
<feature type="domain" description="Beta-lactamase-related" evidence="2">
    <location>
        <begin position="189"/>
        <end position="516"/>
    </location>
</feature>
<proteinExistence type="predicted"/>
<dbReference type="EMBL" id="NISI01000013">
    <property type="protein sequence ID" value="OWR01726.1"/>
    <property type="molecule type" value="Genomic_DNA"/>
</dbReference>
<comment type="caution">
    <text evidence="3">The sequence shown here is derived from an EMBL/GenBank/DDBJ whole genome shotgun (WGS) entry which is preliminary data.</text>
</comment>
<sequence>MGPLPGAPMRRLLIAALLAAAFSAQADTTSAGHTYTPPDAFAARLDGPVARFTAPEGDATVTVVDLASAKDAADAVAQAWALAQPDFKRTLRLATPRPSRNGWVDQQVFDYETSPNEKLAVQAIARRSSTGDGKAWVVLLLQASEATLEKRGAPIGKFFSSLRPQGYSRESFAGKTAKPLTPERIEQLKAFVAQGMKQLGVPGVGLSFIDGGRVVWAGGLGVRELGKPEPVDGDTLFMAASNTKAMTTALLARAVDAGKLRWDQPAAEAYPAFRLADPEVTKSVQIKHLVCACTGMPRQDLEWLFGNSAAPASTTFDQLATMKPTSKFGEVFQYSNLMVGAGGYIAAAALKPGVEVGAAYDQSMQALLFGPLGMKNTTFDYGKALRGNRAWPHGDAFDGSTRRAGMEVNRTIIPARPAGAVWTSPNDFSRWVLMELNKGKTPEGQPLISEANWAERYKPQVMVGEDVTYGMGLFVDRQYGITVASHGGDLLGFHSNMIWLPEYNAGVTILTNADAGVLLRGPLQRKLLEVLFDGRPEADERLKVAIANRKAEADKMRQLLTLPVPAEAMKTLAARYASPDLGPLRIERKAGKLHFVFAYWRSEVALRKNEDGTQSYMTIDPGLGGIELVRDDKAARPTLVLRDAQHEYRFVAAR</sequence>
<organism evidence="3 4">
    <name type="scientific">Roseateles puraquae</name>
    <dbReference type="NCBI Taxonomy" id="431059"/>
    <lineage>
        <taxon>Bacteria</taxon>
        <taxon>Pseudomonadati</taxon>
        <taxon>Pseudomonadota</taxon>
        <taxon>Betaproteobacteria</taxon>
        <taxon>Burkholderiales</taxon>
        <taxon>Sphaerotilaceae</taxon>
        <taxon>Roseateles</taxon>
    </lineage>
</organism>
<dbReference type="Pfam" id="PF00144">
    <property type="entry name" value="Beta-lactamase"/>
    <property type="match status" value="1"/>
</dbReference>
<dbReference type="InterPro" id="IPR012338">
    <property type="entry name" value="Beta-lactam/transpept-like"/>
</dbReference>
<keyword evidence="3" id="KW-0378">Hydrolase</keyword>
<evidence type="ECO:0000259" key="2">
    <source>
        <dbReference type="Pfam" id="PF00144"/>
    </source>
</evidence>
<dbReference type="GO" id="GO:0016787">
    <property type="term" value="F:hydrolase activity"/>
    <property type="evidence" value="ECO:0007669"/>
    <property type="project" value="UniProtKB-KW"/>
</dbReference>
<feature type="signal peptide" evidence="1">
    <location>
        <begin position="1"/>
        <end position="26"/>
    </location>
</feature>
<evidence type="ECO:0000256" key="1">
    <source>
        <dbReference type="SAM" id="SignalP"/>
    </source>
</evidence>
<dbReference type="PANTHER" id="PTHR46825">
    <property type="entry name" value="D-ALANYL-D-ALANINE-CARBOXYPEPTIDASE/ENDOPEPTIDASE AMPH"/>
    <property type="match status" value="1"/>
</dbReference>
<dbReference type="InterPro" id="IPR001466">
    <property type="entry name" value="Beta-lactam-related"/>
</dbReference>
<name>A0A254N053_9BURK</name>
<reference evidence="3 4" key="1">
    <citation type="journal article" date="2007" name="Int. J. Syst. Evol. Microbiol.">
        <title>Description of Pelomonas aquatica sp. nov. and Pelomonas puraquae sp. nov., isolated from industrial and haemodialysis water.</title>
        <authorList>
            <person name="Gomila M."/>
            <person name="Bowien B."/>
            <person name="Falsen E."/>
            <person name="Moore E.R."/>
            <person name="Lalucat J."/>
        </authorList>
    </citation>
    <scope>NUCLEOTIDE SEQUENCE [LARGE SCALE GENOMIC DNA]</scope>
    <source>
        <strain evidence="3 4">CCUG 52769</strain>
    </source>
</reference>
<gene>
    <name evidence="3" type="ORF">CDO81_23465</name>
</gene>
<dbReference type="AlphaFoldDB" id="A0A254N053"/>
<dbReference type="PANTHER" id="PTHR46825:SF15">
    <property type="entry name" value="BETA-LACTAMASE-RELATED DOMAIN-CONTAINING PROTEIN"/>
    <property type="match status" value="1"/>
</dbReference>